<dbReference type="AlphaFoldDB" id="A0A7W4YUP8"/>
<organism evidence="1 2">
    <name type="scientific">Microvirga lupini</name>
    <dbReference type="NCBI Taxonomy" id="420324"/>
    <lineage>
        <taxon>Bacteria</taxon>
        <taxon>Pseudomonadati</taxon>
        <taxon>Pseudomonadota</taxon>
        <taxon>Alphaproteobacteria</taxon>
        <taxon>Hyphomicrobiales</taxon>
        <taxon>Methylobacteriaceae</taxon>
        <taxon>Microvirga</taxon>
    </lineage>
</organism>
<name>A0A7W4YUP8_9HYPH</name>
<protein>
    <submittedName>
        <fullName evidence="1">Uncharacterized protein</fullName>
    </submittedName>
</protein>
<reference evidence="1 2" key="1">
    <citation type="submission" date="2020-08" db="EMBL/GenBank/DDBJ databases">
        <title>The Agave Microbiome: Exploring the role of microbial communities in plant adaptations to desert environments.</title>
        <authorList>
            <person name="Partida-Martinez L.P."/>
        </authorList>
    </citation>
    <scope>NUCLEOTIDE SEQUENCE [LARGE SCALE GENOMIC DNA]</scope>
    <source>
        <strain evidence="1 2">AT3.9</strain>
    </source>
</reference>
<proteinExistence type="predicted"/>
<accession>A0A7W4YUP8</accession>
<gene>
    <name evidence="1" type="ORF">FHR70_000687</name>
</gene>
<sequence length="132" mass="14914">MNIQQRTEERWGMPFWDLVGDFADQGLTRKDTARALGVDYCNFQKKLADNPNSDPFDASNVVARYVAETGEPFRDAVIRLAKTHTAQAAALAIGYSHRNPFLHALRARGIEVQFQRRTAPDALHQLYGDHSK</sequence>
<dbReference type="EMBL" id="JACHWB010000001">
    <property type="protein sequence ID" value="MBB3017647.1"/>
    <property type="molecule type" value="Genomic_DNA"/>
</dbReference>
<evidence type="ECO:0000313" key="1">
    <source>
        <dbReference type="EMBL" id="MBB3017647.1"/>
    </source>
</evidence>
<keyword evidence="2" id="KW-1185">Reference proteome</keyword>
<comment type="caution">
    <text evidence="1">The sequence shown here is derived from an EMBL/GenBank/DDBJ whole genome shotgun (WGS) entry which is preliminary data.</text>
</comment>
<dbReference type="RefSeq" id="WP_183447119.1">
    <property type="nucleotide sequence ID" value="NZ_JACHWB010000001.1"/>
</dbReference>
<dbReference type="Proteomes" id="UP000532010">
    <property type="component" value="Unassembled WGS sequence"/>
</dbReference>
<evidence type="ECO:0000313" key="2">
    <source>
        <dbReference type="Proteomes" id="UP000532010"/>
    </source>
</evidence>